<proteinExistence type="predicted"/>
<dbReference type="VEuPathDB" id="FungiDB:M747DRAFT_280391"/>
<protein>
    <submittedName>
        <fullName evidence="2">Uncharacterized protein</fullName>
    </submittedName>
</protein>
<organism evidence="2 3">
    <name type="scientific">Aspergillus niger ATCC 13496</name>
    <dbReference type="NCBI Taxonomy" id="1353008"/>
    <lineage>
        <taxon>Eukaryota</taxon>
        <taxon>Fungi</taxon>
        <taxon>Dikarya</taxon>
        <taxon>Ascomycota</taxon>
        <taxon>Pezizomycotina</taxon>
        <taxon>Eurotiomycetes</taxon>
        <taxon>Eurotiomycetidae</taxon>
        <taxon>Eurotiales</taxon>
        <taxon>Aspergillaceae</taxon>
        <taxon>Aspergillus</taxon>
        <taxon>Aspergillus subgen. Circumdati</taxon>
    </lineage>
</organism>
<evidence type="ECO:0000313" key="2">
    <source>
        <dbReference type="EMBL" id="RDH20287.1"/>
    </source>
</evidence>
<dbReference type="EMBL" id="KZ851915">
    <property type="protein sequence ID" value="RDH20287.1"/>
    <property type="molecule type" value="Genomic_DNA"/>
</dbReference>
<gene>
    <name evidence="2" type="ORF">M747DRAFT_280391</name>
</gene>
<reference evidence="2 3" key="1">
    <citation type="submission" date="2018-07" db="EMBL/GenBank/DDBJ databases">
        <title>Section-level genome sequencing of Aspergillus section Nigri to investigate inter- and intra-species variation.</title>
        <authorList>
            <consortium name="DOE Joint Genome Institute"/>
            <person name="Vesth T.C."/>
            <person name="Nybo J.L."/>
            <person name="Theobald S."/>
            <person name="Frisvad J.C."/>
            <person name="Larsen T.O."/>
            <person name="Nielsen K.F."/>
            <person name="Hoof J.B."/>
            <person name="Brandl J."/>
            <person name="Salamov A."/>
            <person name="Riley R."/>
            <person name="Gladden J.M."/>
            <person name="Phatale P."/>
            <person name="Nielsen M.T."/>
            <person name="Lyhne E.K."/>
            <person name="Kogle M.E."/>
            <person name="Strasser K."/>
            <person name="McDonnell E."/>
            <person name="Barry K."/>
            <person name="Clum A."/>
            <person name="Chen C."/>
            <person name="Nolan M."/>
            <person name="Sandor L."/>
            <person name="Kuo A."/>
            <person name="Lipzen A."/>
            <person name="Hainaut M."/>
            <person name="Drula E."/>
            <person name="Tsang A."/>
            <person name="Magnuson J.K."/>
            <person name="Henrissat B."/>
            <person name="Wiebenga A."/>
            <person name="Simmons B.A."/>
            <person name="Makela M.R."/>
            <person name="De vries R.P."/>
            <person name="Grigoriev I.V."/>
            <person name="Mortensen U.H."/>
            <person name="Baker S.E."/>
            <person name="Andersen M.R."/>
        </authorList>
    </citation>
    <scope>NUCLEOTIDE SEQUENCE [LARGE SCALE GENOMIC DNA]</scope>
    <source>
        <strain evidence="2 3">ATCC 13496</strain>
    </source>
</reference>
<dbReference type="AlphaFoldDB" id="A0A370BXS2"/>
<evidence type="ECO:0000313" key="3">
    <source>
        <dbReference type="Proteomes" id="UP000253845"/>
    </source>
</evidence>
<dbReference type="Proteomes" id="UP000253845">
    <property type="component" value="Unassembled WGS sequence"/>
</dbReference>
<accession>A0A370BXS2</accession>
<feature type="signal peptide" evidence="1">
    <location>
        <begin position="1"/>
        <end position="21"/>
    </location>
</feature>
<feature type="chain" id="PRO_5016986227" evidence="1">
    <location>
        <begin position="22"/>
        <end position="476"/>
    </location>
</feature>
<name>A0A370BXS2_ASPNG</name>
<keyword evidence="1" id="KW-0732">Signal</keyword>
<sequence>MGDARWFWLRCLGFCLWRITATTTLTTAAGSSPLRNQPPYYRPWNESRVCRPHHGPLPPSDHQSYFDATGMSWVAAHFSGAISSLVYTPSPSPFVYLFLARQAVSIARLLAGSGNSPRLGLSTRASAPPAPRSSARISVKLFNSLVRWSSVSVSPGSGSSPFVPLVFCVRHCLAEISPILLTLLATSRVPRIGVCGTRRQFLVHGVAYGSVLTDRLCRHQLVETCSKEIGMFSVPASRPGILAREISSYLPHVAWIDGQSGNDVAGLAWPFTTPVILARAGAAQWSDLFFVSRASCRHGSSHALILRGTTGSGGCLPTHFAPLLLRLYPHRGSHTNSITRGRESMLSLSLARSPGSPKIDNQIFSLYYPTTGYITAGRLEKASAKIILELQISCSPAPPGGDCFGGKSSIIRSVGCGREGRWWTSWWDCPRGYRAVWIQGPSYYSDGLGPSTTLLTPSHLCFVPTVDPICACIDPA</sequence>
<evidence type="ECO:0000256" key="1">
    <source>
        <dbReference type="SAM" id="SignalP"/>
    </source>
</evidence>